<dbReference type="STRING" id="754477.Q7C_1135"/>
<dbReference type="KEGG" id="mec:Q7C_1135"/>
<accession>I1YH97</accession>
<feature type="transmembrane region" description="Helical" evidence="1">
    <location>
        <begin position="120"/>
        <end position="141"/>
    </location>
</feature>
<keyword evidence="1" id="KW-0472">Membrane</keyword>
<dbReference type="PANTHER" id="PTHR35519">
    <property type="entry name" value="MEMBRANE PROTEINS"/>
    <property type="match status" value="1"/>
</dbReference>
<dbReference type="Proteomes" id="UP000009145">
    <property type="component" value="Chromosome"/>
</dbReference>
<evidence type="ECO:0000256" key="1">
    <source>
        <dbReference type="SAM" id="Phobius"/>
    </source>
</evidence>
<evidence type="ECO:0008006" key="4">
    <source>
        <dbReference type="Google" id="ProtNLM"/>
    </source>
</evidence>
<keyword evidence="3" id="KW-1185">Reference proteome</keyword>
<evidence type="ECO:0000313" key="2">
    <source>
        <dbReference type="EMBL" id="AFJ02290.1"/>
    </source>
</evidence>
<name>I1YH97_METFJ</name>
<dbReference type="OrthoDB" id="513552at2"/>
<gene>
    <name evidence="2" type="ordered locus">Q7C_1135</name>
</gene>
<feature type="transmembrane region" description="Helical" evidence="1">
    <location>
        <begin position="31"/>
        <end position="52"/>
    </location>
</feature>
<sequence length="153" mass="16864">MSHNDFAKRLGWFLDNSIRLPGGYRIGVDGLLGLIPGLGDAIAGLLSGLILFQAHRAGIPTPIKLRMLINILIDTSIGAIPVFGDIFDFVWKANQRNADLITAYQQHPDKVKRHSLVGSLLFLIILIIALVLMIWLAIWIASNLWSLLITSVT</sequence>
<proteinExistence type="predicted"/>
<dbReference type="Pfam" id="PF13430">
    <property type="entry name" value="DUF4112"/>
    <property type="match status" value="1"/>
</dbReference>
<dbReference type="eggNOG" id="ENOG5032RYR">
    <property type="taxonomic scope" value="Bacteria"/>
</dbReference>
<evidence type="ECO:0000313" key="3">
    <source>
        <dbReference type="Proteomes" id="UP000009145"/>
    </source>
</evidence>
<dbReference type="PATRIC" id="fig|754477.3.peg.1115"/>
<dbReference type="PANTHER" id="PTHR35519:SF2">
    <property type="entry name" value="PH DOMAIN PROTEIN"/>
    <property type="match status" value="1"/>
</dbReference>
<reference evidence="2 3" key="1">
    <citation type="journal article" date="2012" name="J. Bacteriol.">
        <title>Complete genome sequences of Methylophaga sp. strain JAM1 and Methylophaga sp. strain JAM7.</title>
        <authorList>
            <person name="Villeneuve C."/>
            <person name="Martineau C."/>
            <person name="Mauffrey F."/>
            <person name="Villemur R."/>
        </authorList>
    </citation>
    <scope>NUCLEOTIDE SEQUENCE [LARGE SCALE GENOMIC DNA]</scope>
    <source>
        <strain evidence="2 3">JAM7</strain>
    </source>
</reference>
<dbReference type="HOGENOM" id="CLU_116315_0_0_6"/>
<keyword evidence="1" id="KW-1133">Transmembrane helix</keyword>
<dbReference type="RefSeq" id="WP_014703710.1">
    <property type="nucleotide sequence ID" value="NC_017856.1"/>
</dbReference>
<dbReference type="AlphaFoldDB" id="I1YH97"/>
<dbReference type="EMBL" id="CP003380">
    <property type="protein sequence ID" value="AFJ02290.1"/>
    <property type="molecule type" value="Genomic_DNA"/>
</dbReference>
<protein>
    <recommendedName>
        <fullName evidence="4">DUF4112 domain-containing protein</fullName>
    </recommendedName>
</protein>
<organism evidence="2 3">
    <name type="scientific">Methylophaga frappieri (strain ATCC BAA-2434 / DSM 25690 / JAM7)</name>
    <dbReference type="NCBI Taxonomy" id="754477"/>
    <lineage>
        <taxon>Bacteria</taxon>
        <taxon>Pseudomonadati</taxon>
        <taxon>Pseudomonadota</taxon>
        <taxon>Gammaproteobacteria</taxon>
        <taxon>Thiotrichales</taxon>
        <taxon>Piscirickettsiaceae</taxon>
        <taxon>Methylophaga</taxon>
    </lineage>
</organism>
<dbReference type="InterPro" id="IPR025187">
    <property type="entry name" value="DUF4112"/>
</dbReference>
<keyword evidence="1" id="KW-0812">Transmembrane</keyword>